<dbReference type="Pfam" id="PF13966">
    <property type="entry name" value="zf-RVT"/>
    <property type="match status" value="1"/>
</dbReference>
<protein>
    <recommendedName>
        <fullName evidence="7">Retrotransposon protein, putative, unclassified</fullName>
    </recommendedName>
</protein>
<comment type="caution">
    <text evidence="5">The sequence shown here is derived from an EMBL/GenBank/DDBJ whole genome shotgun (WGS) entry which is preliminary data.</text>
</comment>
<dbReference type="InterPro" id="IPR005135">
    <property type="entry name" value="Endo/exonuclease/phosphatase"/>
</dbReference>
<dbReference type="SUPFAM" id="SSF57756">
    <property type="entry name" value="Retrovirus zinc finger-like domains"/>
    <property type="match status" value="1"/>
</dbReference>
<feature type="domain" description="Reverse transcriptase" evidence="4">
    <location>
        <begin position="1246"/>
        <end position="1524"/>
    </location>
</feature>
<feature type="compositionally biased region" description="Basic and acidic residues" evidence="2">
    <location>
        <begin position="451"/>
        <end position="460"/>
    </location>
</feature>
<feature type="compositionally biased region" description="Basic and acidic residues" evidence="2">
    <location>
        <begin position="98"/>
        <end position="113"/>
    </location>
</feature>
<feature type="domain" description="CCHC-type" evidence="3">
    <location>
        <begin position="175"/>
        <end position="188"/>
    </location>
</feature>
<dbReference type="InterPro" id="IPR000477">
    <property type="entry name" value="RT_dom"/>
</dbReference>
<dbReference type="InterPro" id="IPR001878">
    <property type="entry name" value="Znf_CCHC"/>
</dbReference>
<evidence type="ECO:0000259" key="3">
    <source>
        <dbReference type="PROSITE" id="PS50158"/>
    </source>
</evidence>
<dbReference type="PROSITE" id="PS50158">
    <property type="entry name" value="ZF_CCHC"/>
    <property type="match status" value="1"/>
</dbReference>
<evidence type="ECO:0000256" key="2">
    <source>
        <dbReference type="SAM" id="MobiDB-lite"/>
    </source>
</evidence>
<dbReference type="SMART" id="SM00343">
    <property type="entry name" value="ZnF_C2HC"/>
    <property type="match status" value="2"/>
</dbReference>
<dbReference type="Pfam" id="PF00098">
    <property type="entry name" value="zf-CCHC"/>
    <property type="match status" value="1"/>
</dbReference>
<gene>
    <name evidence="5" type="ORF">QYE76_067749</name>
</gene>
<dbReference type="Pfam" id="PF03372">
    <property type="entry name" value="Exo_endo_phos"/>
    <property type="match status" value="1"/>
</dbReference>
<reference evidence="5" key="1">
    <citation type="submission" date="2023-07" db="EMBL/GenBank/DDBJ databases">
        <title>A chromosome-level genome assembly of Lolium multiflorum.</title>
        <authorList>
            <person name="Chen Y."/>
            <person name="Copetti D."/>
            <person name="Kolliker R."/>
            <person name="Studer B."/>
        </authorList>
    </citation>
    <scope>NUCLEOTIDE SEQUENCE</scope>
    <source>
        <strain evidence="5">02402/16</strain>
        <tissue evidence="5">Leaf</tissue>
    </source>
</reference>
<dbReference type="PANTHER" id="PTHR33116">
    <property type="entry name" value="REVERSE TRANSCRIPTASE ZINC-BINDING DOMAIN-CONTAINING PROTEIN-RELATED-RELATED"/>
    <property type="match status" value="1"/>
</dbReference>
<evidence type="ECO:0000313" key="6">
    <source>
        <dbReference type="Proteomes" id="UP001231189"/>
    </source>
</evidence>
<keyword evidence="6" id="KW-1185">Reference proteome</keyword>
<dbReference type="InterPro" id="IPR043502">
    <property type="entry name" value="DNA/RNA_pol_sf"/>
</dbReference>
<feature type="compositionally biased region" description="Acidic residues" evidence="2">
    <location>
        <begin position="565"/>
        <end position="576"/>
    </location>
</feature>
<dbReference type="InterPro" id="IPR036875">
    <property type="entry name" value="Znf_CCHC_sf"/>
</dbReference>
<dbReference type="EMBL" id="JAUUTY010000004">
    <property type="protein sequence ID" value="KAK1649944.1"/>
    <property type="molecule type" value="Genomic_DNA"/>
</dbReference>
<evidence type="ECO:0000259" key="4">
    <source>
        <dbReference type="PROSITE" id="PS50878"/>
    </source>
</evidence>
<dbReference type="GO" id="GO:0008270">
    <property type="term" value="F:zinc ion binding"/>
    <property type="evidence" value="ECO:0007669"/>
    <property type="project" value="UniProtKB-KW"/>
</dbReference>
<dbReference type="Proteomes" id="UP001231189">
    <property type="component" value="Unassembled WGS sequence"/>
</dbReference>
<keyword evidence="1" id="KW-0863">Zinc-finger</keyword>
<dbReference type="Gene3D" id="3.60.10.10">
    <property type="entry name" value="Endonuclease/exonuclease/phosphatase"/>
    <property type="match status" value="1"/>
</dbReference>
<dbReference type="InterPro" id="IPR036691">
    <property type="entry name" value="Endo/exonu/phosph_ase_sf"/>
</dbReference>
<accession>A0AAD8SDX5</accession>
<dbReference type="SUPFAM" id="SSF56672">
    <property type="entry name" value="DNA/RNA polymerases"/>
    <property type="match status" value="1"/>
</dbReference>
<keyword evidence="1" id="KW-0479">Metal-binding</keyword>
<feature type="region of interest" description="Disordered" evidence="2">
    <location>
        <begin position="77"/>
        <end position="170"/>
    </location>
</feature>
<dbReference type="Pfam" id="PF00078">
    <property type="entry name" value="RVT_1"/>
    <property type="match status" value="1"/>
</dbReference>
<sequence>MRVRGRVGKMRAGARLAVARMVAAGGGLTEEEAAGVGRTVVLEGGVQVEGAKMVVVGAGKTEAAEVLAGLKEGGAGGFDHDRGRGDFGSFGAPPPWWEEQRRREEASANRRYDGNASRGSGQPGQGERGNSRGQQQQKNKGKKVAGGASGDGQPPAKGKSKQTPARTGAPAAGECFKCGREGHYQSDCSFDPLCVVCSGEGHSSANCPSRGKGLRLETMGHAITGGGFYNIDVEPLRGGRGNGEVFAAVIKFSSTPLSEDQLSDELKHLVDDLWDWQVRKLSDSEFSVVFPTRQTLKLSTGSGKLFLPLSRTDTEIREAFLAPRPSLILPSTWVRLTGVPEDLLVRDRLMAAFTMIGRPIDVDELSIKKCEHEPIRMRFHCRYPERIKGSVQVFVNGEGYTVGVQAEAPPRGTPGAGPGGPPPPPPRTDRDEDADEFSSDSEWNKHRSRRGGKEKGKGDDPPPLAGGASGPAGSKSVGATLDTALDLDQYGSNLSASSEVLPALRVLDAAKISVADGGTLAAIEESLESGELDSHLTDPLASWVDDSQQAEGPPAKVARRSAGESEVETVEESEGEELEVQGAVAVGDLRSEVAVATPLAQGLRSKAIYYKRAQTTPATAVRKSARNATVAPGTSALARAQQLTAEKNLEGKSATITTSSGKEKGNDFAVLDSFPDSHLSSVVSDSCMLFIPSAGEPGEALSVIRAKEKVQAAIAETARRLAREAEAAAGSEARGEASEEGSALPLPGQDPSPPEAGASASASRAKARRASAKIASAETRSRPLRKCVLASETVRQDFTAAELRSLEQGGQFNWNWVPANGHSGGMLLGFRDECFEVGTWRKGSFFISADIFHRSKRLIWTCILVYGPADHSRTREFLDELVSEVEACQHPLILGGDFNLIRGAQDKNNNNINWPRVRQFNDMIAGLALRELNRTGARFTWTNKQISPVRSVLDRVFVSPSWELIFPLCSLLAVTRIGSDHNPLLLDDGENGVRRASRFTFQSWWLRVAGFDHMVKEKIEHCILALGPHRCSVDLWQCIARCLRQHLRGWGANLGKLRRQARVDLISQIQELDRTADSTGLDDDGWALRYFLEDQVVNLDGMEEEYWRQRSRLQWTLKGDSCTAYFHAFANGRRRKCMIPRLISEEGELTSQEDMMGHVYQFYHGLMGTEGEERVFSLAPNLWPVSHRIGEDENRALELTFTGEELDEVLASMKPDSAPGPDGLPVLFFKRFWGTLKAPILQMLNDFVLGRINVARLNYGVISLIPKSQGADNIKQFRPIALINVIFKFFAKAYATRLAPIALRTIDRSQTAFIKGRSLHEGVLALHEIAHELRVKKLRGLLLKLDFEKAFDRVSWSFLREVLHCKGFSPMIVHRLIQLVSGGQTAVNVNGVIGDYFRNARGVRQGDPLSPILFDFMVDSLAAIIARACESGHLQGVVPHLIPGGVTHLQYADDTLILIDPSDVGVANLKLLLLCFENMSGLKINFAKSEVVVTGVTDQERQKFADALNCNLGSLPFKYLGLPVSDKPLKVADWDFLTDKVGHRVEPWQGLFLASAGRLELTNSCLSSLPLFAMGLYLLHDATHGTMNRHRSRFFWEGVGPKRKYHMVNWATVCKPKAFGGLGILNTKFMNIALMLKWIWKIYQNSEGLWADLLKAKYLGNHDLFSPAVPTKGSQFWNAIQKIKWYFKMGAKHKVRNGRRTYFWLDWWTGTGPLRLTFPSLFACCDNHFATVEGVRDNEGWHIRFRRSFGLAETVEWENLCRIFDLTPILPGEDEISWALEPSGEYSTNSMYCRLSQGGAIAHFKEVWRTKVPPKIRVFLWQLIRGRLPAGDQLVKRRGPSDGSCALCGEWETCDHIFFNCHLAKFMWAGIRELLHCSWNPAGAADFMAIVNGLTGRLRRIAWYTFVAQCWALWNIRNKLAIEGSLINNPADAFFKMSIHMQSWRVLVRPRDLPLLDAALDEVRRLQRRLRDGDGG</sequence>
<dbReference type="PROSITE" id="PS50878">
    <property type="entry name" value="RT_POL"/>
    <property type="match status" value="1"/>
</dbReference>
<evidence type="ECO:0000313" key="5">
    <source>
        <dbReference type="EMBL" id="KAK1649944.1"/>
    </source>
</evidence>
<feature type="region of interest" description="Disordered" evidence="2">
    <location>
        <begin position="725"/>
        <end position="764"/>
    </location>
</feature>
<dbReference type="InterPro" id="IPR026960">
    <property type="entry name" value="RVT-Znf"/>
</dbReference>
<dbReference type="GO" id="GO:0003676">
    <property type="term" value="F:nucleic acid binding"/>
    <property type="evidence" value="ECO:0007669"/>
    <property type="project" value="InterPro"/>
</dbReference>
<dbReference type="CDD" id="cd01650">
    <property type="entry name" value="RT_nLTR_like"/>
    <property type="match status" value="1"/>
</dbReference>
<name>A0AAD8SDX5_LOLMU</name>
<feature type="region of interest" description="Disordered" evidence="2">
    <location>
        <begin position="545"/>
        <end position="576"/>
    </location>
</feature>
<dbReference type="GO" id="GO:0003824">
    <property type="term" value="F:catalytic activity"/>
    <property type="evidence" value="ECO:0007669"/>
    <property type="project" value="InterPro"/>
</dbReference>
<dbReference type="Gene3D" id="4.10.60.10">
    <property type="entry name" value="Zinc finger, CCHC-type"/>
    <property type="match status" value="1"/>
</dbReference>
<proteinExistence type="predicted"/>
<keyword evidence="1" id="KW-0862">Zinc</keyword>
<evidence type="ECO:0000256" key="1">
    <source>
        <dbReference type="PROSITE-ProRule" id="PRU00047"/>
    </source>
</evidence>
<evidence type="ECO:0008006" key="7">
    <source>
        <dbReference type="Google" id="ProtNLM"/>
    </source>
</evidence>
<dbReference type="PANTHER" id="PTHR33116:SF87">
    <property type="entry name" value="OS01G0158850 PROTEIN"/>
    <property type="match status" value="1"/>
</dbReference>
<organism evidence="5 6">
    <name type="scientific">Lolium multiflorum</name>
    <name type="common">Italian ryegrass</name>
    <name type="synonym">Lolium perenne subsp. multiflorum</name>
    <dbReference type="NCBI Taxonomy" id="4521"/>
    <lineage>
        <taxon>Eukaryota</taxon>
        <taxon>Viridiplantae</taxon>
        <taxon>Streptophyta</taxon>
        <taxon>Embryophyta</taxon>
        <taxon>Tracheophyta</taxon>
        <taxon>Spermatophyta</taxon>
        <taxon>Magnoliopsida</taxon>
        <taxon>Liliopsida</taxon>
        <taxon>Poales</taxon>
        <taxon>Poaceae</taxon>
        <taxon>BOP clade</taxon>
        <taxon>Pooideae</taxon>
        <taxon>Poodae</taxon>
        <taxon>Poeae</taxon>
        <taxon>Poeae Chloroplast Group 2 (Poeae type)</taxon>
        <taxon>Loliodinae</taxon>
        <taxon>Loliinae</taxon>
        <taxon>Lolium</taxon>
    </lineage>
</organism>
<dbReference type="SUPFAM" id="SSF56219">
    <property type="entry name" value="DNase I-like"/>
    <property type="match status" value="1"/>
</dbReference>
<feature type="region of interest" description="Disordered" evidence="2">
    <location>
        <begin position="404"/>
        <end position="477"/>
    </location>
</feature>